<reference evidence="2 3" key="1">
    <citation type="journal article" date="2016" name="Nat. Commun.">
        <title>Ectomycorrhizal ecology is imprinted in the genome of the dominant symbiotic fungus Cenococcum geophilum.</title>
        <authorList>
            <consortium name="DOE Joint Genome Institute"/>
            <person name="Peter M."/>
            <person name="Kohler A."/>
            <person name="Ohm R.A."/>
            <person name="Kuo A."/>
            <person name="Krutzmann J."/>
            <person name="Morin E."/>
            <person name="Arend M."/>
            <person name="Barry K.W."/>
            <person name="Binder M."/>
            <person name="Choi C."/>
            <person name="Clum A."/>
            <person name="Copeland A."/>
            <person name="Grisel N."/>
            <person name="Haridas S."/>
            <person name="Kipfer T."/>
            <person name="LaButti K."/>
            <person name="Lindquist E."/>
            <person name="Lipzen A."/>
            <person name="Maire R."/>
            <person name="Meier B."/>
            <person name="Mihaltcheva S."/>
            <person name="Molinier V."/>
            <person name="Murat C."/>
            <person name="Poggeler S."/>
            <person name="Quandt C.A."/>
            <person name="Sperisen C."/>
            <person name="Tritt A."/>
            <person name="Tisserant E."/>
            <person name="Crous P.W."/>
            <person name="Henrissat B."/>
            <person name="Nehls U."/>
            <person name="Egli S."/>
            <person name="Spatafora J.W."/>
            <person name="Grigoriev I.V."/>
            <person name="Martin F.M."/>
        </authorList>
    </citation>
    <scope>NUCLEOTIDE SEQUENCE [LARGE SCALE GENOMIC DNA]</scope>
    <source>
        <strain evidence="2 3">CBS 459.81</strain>
    </source>
</reference>
<dbReference type="Proteomes" id="UP000250266">
    <property type="component" value="Unassembled WGS sequence"/>
</dbReference>
<evidence type="ECO:0000313" key="3">
    <source>
        <dbReference type="Proteomes" id="UP000250266"/>
    </source>
</evidence>
<dbReference type="AlphaFoldDB" id="A0A8E2EIE9"/>
<keyword evidence="3" id="KW-1185">Reference proteome</keyword>
<evidence type="ECO:0000259" key="1">
    <source>
        <dbReference type="Pfam" id="PF01636"/>
    </source>
</evidence>
<accession>A0A8E2EIE9</accession>
<feature type="domain" description="Aminoglycoside phosphotransferase" evidence="1">
    <location>
        <begin position="66"/>
        <end position="279"/>
    </location>
</feature>
<proteinExistence type="predicted"/>
<organism evidence="2 3">
    <name type="scientific">Lepidopterella palustris CBS 459.81</name>
    <dbReference type="NCBI Taxonomy" id="1314670"/>
    <lineage>
        <taxon>Eukaryota</taxon>
        <taxon>Fungi</taxon>
        <taxon>Dikarya</taxon>
        <taxon>Ascomycota</taxon>
        <taxon>Pezizomycotina</taxon>
        <taxon>Dothideomycetes</taxon>
        <taxon>Pleosporomycetidae</taxon>
        <taxon>Mytilinidiales</taxon>
        <taxon>Argynnaceae</taxon>
        <taxon>Lepidopterella</taxon>
    </lineage>
</organism>
<evidence type="ECO:0000313" key="2">
    <source>
        <dbReference type="EMBL" id="OCK84414.1"/>
    </source>
</evidence>
<dbReference type="SUPFAM" id="SSF56112">
    <property type="entry name" value="Protein kinase-like (PK-like)"/>
    <property type="match status" value="1"/>
</dbReference>
<dbReference type="InterPro" id="IPR011009">
    <property type="entry name" value="Kinase-like_dom_sf"/>
</dbReference>
<name>A0A8E2EIE9_9PEZI</name>
<gene>
    <name evidence="2" type="ORF">K432DRAFT_422631</name>
</gene>
<dbReference type="PANTHER" id="PTHR21310">
    <property type="entry name" value="AMINOGLYCOSIDE PHOSPHOTRANSFERASE-RELATED-RELATED"/>
    <property type="match status" value="1"/>
</dbReference>
<dbReference type="Gene3D" id="3.30.200.20">
    <property type="entry name" value="Phosphorylase Kinase, domain 1"/>
    <property type="match status" value="1"/>
</dbReference>
<dbReference type="Pfam" id="PF01636">
    <property type="entry name" value="APH"/>
    <property type="match status" value="1"/>
</dbReference>
<protein>
    <recommendedName>
        <fullName evidence="1">Aminoglycoside phosphotransferase domain-containing protein</fullName>
    </recommendedName>
</protein>
<dbReference type="InterPro" id="IPR002575">
    <property type="entry name" value="Aminoglycoside_PTrfase"/>
</dbReference>
<dbReference type="EMBL" id="KV744838">
    <property type="protein sequence ID" value="OCK84414.1"/>
    <property type="molecule type" value="Genomic_DNA"/>
</dbReference>
<sequence>MLLKMHLPPLDVAVYPIVTMAHGRYGGPVRPASSSPNSPDFSNIQKLIRNIFRSSRLSVQQVERLQGRLHQVYFLRMTDGSALVLKCPPQLNTRLLRHEQRGLETEAKVLELIKPYTQVPVPQCVKHDPQGGSLGSPYIILSHIPGTRLSDVAPYLSASERTVVDHALGAYIRSITSLAAPSFGMMHRVSAGTGSTSWREAFVSLLESALRDAEDMLVTMPYNSIRYHILRHGPMLDQVTEARLVPINAGQPENVLLDEGTRQVYGLLGFSDVVWGDPLMAGVFMDASEAFYQGYGEYPVRERNARVRQLIYAVYRAVVAVVTHYYRPRFASEELDARRSLTWALNQLSQV</sequence>
<dbReference type="OrthoDB" id="5210591at2759"/>
<dbReference type="PANTHER" id="PTHR21310:SF59">
    <property type="entry name" value="AMINOGLYCOSIDE PHOSPHOTRANSFERASE DOMAIN-CONTAINING PROTEIN"/>
    <property type="match status" value="1"/>
</dbReference>
<dbReference type="InterPro" id="IPR051678">
    <property type="entry name" value="AGP_Transferase"/>
</dbReference>